<dbReference type="InterPro" id="IPR025723">
    <property type="entry name" value="ArsA/GET3_ATPase-like"/>
</dbReference>
<protein>
    <submittedName>
        <fullName evidence="3">Arsenite-activated ATPase ArsA</fullName>
        <ecNumber evidence="3">3.6.3.16</ecNumber>
    </submittedName>
</protein>
<evidence type="ECO:0000313" key="3">
    <source>
        <dbReference type="EMBL" id="ABR47204.1"/>
    </source>
</evidence>
<evidence type="ECO:0000313" key="4">
    <source>
        <dbReference type="Proteomes" id="UP000001572"/>
    </source>
</evidence>
<dbReference type="eggNOG" id="COG0003">
    <property type="taxonomic scope" value="Bacteria"/>
</dbReference>
<dbReference type="HOGENOM" id="CLU_040761_4_1_9"/>
<keyword evidence="4" id="KW-1185">Reference proteome</keyword>
<dbReference type="CDD" id="cd02035">
    <property type="entry name" value="ArsA"/>
    <property type="match status" value="1"/>
</dbReference>
<dbReference type="Gene3D" id="3.40.50.300">
    <property type="entry name" value="P-loop containing nucleotide triphosphate hydrolases"/>
    <property type="match status" value="1"/>
</dbReference>
<gene>
    <name evidence="3" type="ordered locus">Amet_0987</name>
</gene>
<dbReference type="Proteomes" id="UP000001572">
    <property type="component" value="Chromosome"/>
</dbReference>
<dbReference type="OrthoDB" id="9780677at2"/>
<dbReference type="NCBIfam" id="TIGR00345">
    <property type="entry name" value="GET3_arsA_TRC40"/>
    <property type="match status" value="1"/>
</dbReference>
<dbReference type="KEGG" id="amt:Amet_0987"/>
<evidence type="ECO:0000259" key="2">
    <source>
        <dbReference type="Pfam" id="PF02374"/>
    </source>
</evidence>
<dbReference type="EMBL" id="CP000724">
    <property type="protein sequence ID" value="ABR47204.1"/>
    <property type="molecule type" value="Genomic_DNA"/>
</dbReference>
<dbReference type="PANTHER" id="PTHR10803:SF3">
    <property type="entry name" value="ATPASE GET3"/>
    <property type="match status" value="1"/>
</dbReference>
<name>A6TLY6_ALKMQ</name>
<accession>A6TLY6</accession>
<organism evidence="3 4">
    <name type="scientific">Alkaliphilus metalliredigens (strain QYMF)</name>
    <dbReference type="NCBI Taxonomy" id="293826"/>
    <lineage>
        <taxon>Bacteria</taxon>
        <taxon>Bacillati</taxon>
        <taxon>Bacillota</taxon>
        <taxon>Clostridia</taxon>
        <taxon>Peptostreptococcales</taxon>
        <taxon>Natronincolaceae</taxon>
        <taxon>Alkaliphilus</taxon>
    </lineage>
</organism>
<dbReference type="TCDB" id="2.A.59.1.6">
    <property type="family name" value="the arsenical resistance-3 (acr3) family"/>
</dbReference>
<feature type="domain" description="ArsA/GET3 Anion-transporting ATPase-like" evidence="2">
    <location>
        <begin position="16"/>
        <end position="295"/>
    </location>
</feature>
<dbReference type="InterPro" id="IPR027417">
    <property type="entry name" value="P-loop_NTPase"/>
</dbReference>
<dbReference type="PANTHER" id="PTHR10803">
    <property type="entry name" value="ARSENICAL PUMP-DRIVING ATPASE ARSENITE-TRANSLOCATING ATPASE"/>
    <property type="match status" value="1"/>
</dbReference>
<dbReference type="InterPro" id="IPR016300">
    <property type="entry name" value="ATPase_ArsA/GET3"/>
</dbReference>
<proteinExistence type="inferred from homology"/>
<comment type="similarity">
    <text evidence="1">Belongs to the arsA ATPase family.</text>
</comment>
<evidence type="ECO:0000256" key="1">
    <source>
        <dbReference type="ARBA" id="ARBA00011040"/>
    </source>
</evidence>
<dbReference type="EC" id="3.6.3.16" evidence="3"/>
<dbReference type="SUPFAM" id="SSF52540">
    <property type="entry name" value="P-loop containing nucleoside triphosphate hydrolases"/>
    <property type="match status" value="1"/>
</dbReference>
<dbReference type="GO" id="GO:0005524">
    <property type="term" value="F:ATP binding"/>
    <property type="evidence" value="ECO:0007669"/>
    <property type="project" value="InterPro"/>
</dbReference>
<dbReference type="RefSeq" id="WP_012062246.1">
    <property type="nucleotide sequence ID" value="NC_009633.1"/>
</dbReference>
<reference evidence="4" key="1">
    <citation type="journal article" date="2016" name="Genome Announc.">
        <title>Complete genome sequence of Alkaliphilus metalliredigens strain QYMF, an alkaliphilic and metal-reducing bacterium isolated from borax-contaminated leachate ponds.</title>
        <authorList>
            <person name="Hwang C."/>
            <person name="Copeland A."/>
            <person name="Lucas S."/>
            <person name="Lapidus A."/>
            <person name="Barry K."/>
            <person name="Detter J.C."/>
            <person name="Glavina Del Rio T."/>
            <person name="Hammon N."/>
            <person name="Israni S."/>
            <person name="Dalin E."/>
            <person name="Tice H."/>
            <person name="Pitluck S."/>
            <person name="Chertkov O."/>
            <person name="Brettin T."/>
            <person name="Bruce D."/>
            <person name="Han C."/>
            <person name="Schmutz J."/>
            <person name="Larimer F."/>
            <person name="Land M.L."/>
            <person name="Hauser L."/>
            <person name="Kyrpides N."/>
            <person name="Mikhailova N."/>
            <person name="Ye Q."/>
            <person name="Zhou J."/>
            <person name="Richardson P."/>
            <person name="Fields M.W."/>
        </authorList>
    </citation>
    <scope>NUCLEOTIDE SEQUENCE [LARGE SCALE GENOMIC DNA]</scope>
    <source>
        <strain evidence="4">QYMF</strain>
    </source>
</reference>
<sequence>MNKFSTKLYPIDAERKNIFFSGKGGVGKTSMACITAVETAQKGYKTLLLTTDPAAHIGNVLDQPVGDKIAAVAGIDNLYAVKIDQKKATEEYKENILKDAEVKFDPTTIMAMKEELDSPCTEEMASFQKFVEYASGDDFQVIVIDTAPTGHTLRLLELPMDWSKQIQLKAGASVEVSDEDKRQKERFDKVINMMKDEKVTTFAFVMYPERTPIIEAYRASKELETLDIKTQLVVANLIIPEEQALTPFYQKRRKMQLGYIEEMKETFKDATLLEVPMFGEEIKGLDLLKEIANQIF</sequence>
<dbReference type="AlphaFoldDB" id="A6TLY6"/>
<dbReference type="GO" id="GO:0016887">
    <property type="term" value="F:ATP hydrolysis activity"/>
    <property type="evidence" value="ECO:0007669"/>
    <property type="project" value="InterPro"/>
</dbReference>
<dbReference type="STRING" id="293826.Amet_0987"/>
<keyword evidence="3" id="KW-0378">Hydrolase</keyword>
<dbReference type="Pfam" id="PF02374">
    <property type="entry name" value="ArsA_ATPase"/>
    <property type="match status" value="1"/>
</dbReference>